<sequence length="337" mass="39904">MKKLLTIVVPAFNSEDYLERCVNSLLIEKARLQIILVDDGSKDRTPEIMDQYARQFPSHVQTIHQKNKGHGGVINAALKYVNCKYLKIVDSDDWLDFVALKKLLDLLERFDKENETVDMLICNYMYDKVNAVHKKIIRFTTLPQNCFFGWDQVKLPIDQYLMIHAIIYRTEVLIKANLQLPEHIFYEDNLYVFEPLIYVNKIYYFDINLYHYYIGRSDQSVNENVMLKRIDQQLTINKMMIIFYKNNINENTDLGRYMRDYLKIITTISSIILIRGNSNYYLNLKDELWQYLKVNDPLLYKNFKNTLLGKGVNLPGKLGREIASWVYSLLHKLYGFN</sequence>
<evidence type="ECO:0000313" key="7">
    <source>
        <dbReference type="Proteomes" id="UP000247698"/>
    </source>
</evidence>
<keyword evidence="7" id="KW-1185">Reference proteome</keyword>
<comment type="caution">
    <text evidence="4">The sequence shown here is derived from an EMBL/GenBank/DDBJ whole genome shotgun (WGS) entry which is preliminary data.</text>
</comment>
<dbReference type="RefSeq" id="WP_046323993.1">
    <property type="nucleotide sequence ID" value="NZ_JBHTMT010000002.1"/>
</dbReference>
<dbReference type="InterPro" id="IPR001173">
    <property type="entry name" value="Glyco_trans_2-like"/>
</dbReference>
<evidence type="ECO:0000259" key="3">
    <source>
        <dbReference type="Pfam" id="PF00535"/>
    </source>
</evidence>
<dbReference type="Proteomes" id="UP000247698">
    <property type="component" value="Unassembled WGS sequence"/>
</dbReference>
<organism evidence="4 6">
    <name type="scientific">Lactobacillus melliventris</name>
    <dbReference type="NCBI Taxonomy" id="1218507"/>
    <lineage>
        <taxon>Bacteria</taxon>
        <taxon>Bacillati</taxon>
        <taxon>Bacillota</taxon>
        <taxon>Bacilli</taxon>
        <taxon>Lactobacillales</taxon>
        <taxon>Lactobacillaceae</taxon>
        <taxon>Lactobacillus</taxon>
    </lineage>
</organism>
<proteinExistence type="predicted"/>
<keyword evidence="2 4" id="KW-0808">Transferase</keyword>
<dbReference type="InterPro" id="IPR029044">
    <property type="entry name" value="Nucleotide-diphossugar_trans"/>
</dbReference>
<dbReference type="PANTHER" id="PTHR22916">
    <property type="entry name" value="GLYCOSYLTRANSFERASE"/>
    <property type="match status" value="1"/>
</dbReference>
<dbReference type="CDD" id="cd00761">
    <property type="entry name" value="Glyco_tranf_GTA_type"/>
    <property type="match status" value="1"/>
</dbReference>
<evidence type="ECO:0000256" key="2">
    <source>
        <dbReference type="ARBA" id="ARBA00022679"/>
    </source>
</evidence>
<dbReference type="Pfam" id="PF00535">
    <property type="entry name" value="Glycos_transf_2"/>
    <property type="match status" value="1"/>
</dbReference>
<feature type="domain" description="Glycosyltransferase 2-like" evidence="3">
    <location>
        <begin position="6"/>
        <end position="134"/>
    </location>
</feature>
<dbReference type="SUPFAM" id="SSF53448">
    <property type="entry name" value="Nucleotide-diphospho-sugar transferases"/>
    <property type="match status" value="1"/>
</dbReference>
<evidence type="ECO:0000313" key="6">
    <source>
        <dbReference type="Proteomes" id="UP000033531"/>
    </source>
</evidence>
<dbReference type="AlphaFoldDB" id="A0A0F4LMB3"/>
<dbReference type="Proteomes" id="UP000033531">
    <property type="component" value="Unassembled WGS sequence"/>
</dbReference>
<dbReference type="PANTHER" id="PTHR22916:SF51">
    <property type="entry name" value="GLYCOSYLTRANSFERASE EPSH-RELATED"/>
    <property type="match status" value="1"/>
</dbReference>
<dbReference type="EMBL" id="JXLI01000001">
    <property type="protein sequence ID" value="KJY58711.1"/>
    <property type="molecule type" value="Genomic_DNA"/>
</dbReference>
<evidence type="ECO:0000313" key="5">
    <source>
        <dbReference type="EMBL" id="PXY85995.1"/>
    </source>
</evidence>
<dbReference type="HOGENOM" id="CLU_025996_1_1_9"/>
<dbReference type="OrthoDB" id="396512at2"/>
<dbReference type="Gene3D" id="3.90.550.10">
    <property type="entry name" value="Spore Coat Polysaccharide Biosynthesis Protein SpsA, Chain A"/>
    <property type="match status" value="1"/>
</dbReference>
<keyword evidence="1" id="KW-0328">Glycosyltransferase</keyword>
<dbReference type="EMBL" id="QGLG01000001">
    <property type="protein sequence ID" value="PXY85995.1"/>
    <property type="molecule type" value="Genomic_DNA"/>
</dbReference>
<evidence type="ECO:0000313" key="4">
    <source>
        <dbReference type="EMBL" id="KJY58711.1"/>
    </source>
</evidence>
<reference evidence="4 6" key="1">
    <citation type="submission" date="2015-01" db="EMBL/GenBank/DDBJ databases">
        <title>Comparative genomics of the lactic acid bacteria isolated from the honey bee gut.</title>
        <authorList>
            <person name="Ellegaard K.M."/>
            <person name="Tamarit D."/>
            <person name="Javelind E."/>
            <person name="Olofsson T."/>
            <person name="Andersson S.G."/>
            <person name="Vasquez A."/>
        </authorList>
    </citation>
    <scope>NUCLEOTIDE SEQUENCE [LARGE SCALE GENOMIC DNA]</scope>
    <source>
        <strain evidence="4 6">Hma8</strain>
    </source>
</reference>
<name>A0A0F4LMB3_9LACO</name>
<protein>
    <submittedName>
        <fullName evidence="4 5">Glycosyltransferase</fullName>
    </submittedName>
</protein>
<gene>
    <name evidence="5" type="ORF">DK873_00125</name>
    <name evidence="4" type="ORF">JF74_00240</name>
</gene>
<evidence type="ECO:0000256" key="1">
    <source>
        <dbReference type="ARBA" id="ARBA00022676"/>
    </source>
</evidence>
<dbReference type="PATRIC" id="fig|1218507.3.peg.175"/>
<dbReference type="GO" id="GO:0016757">
    <property type="term" value="F:glycosyltransferase activity"/>
    <property type="evidence" value="ECO:0007669"/>
    <property type="project" value="UniProtKB-KW"/>
</dbReference>
<accession>A0A0F4LMB3</accession>
<reference evidence="5 7" key="2">
    <citation type="submission" date="2018-05" db="EMBL/GenBank/DDBJ databases">
        <title>Reference genomes for bee gut microbiota database.</title>
        <authorList>
            <person name="Ellegaard K.M."/>
        </authorList>
    </citation>
    <scope>NUCLEOTIDE SEQUENCE [LARGE SCALE GENOMIC DNA]</scope>
    <source>
        <strain evidence="5 7">ESL0184</strain>
    </source>
</reference>
<dbReference type="STRING" id="1218507.JF74_00240"/>